<dbReference type="SMART" id="SM00481">
    <property type="entry name" value="POLIIIAc"/>
    <property type="match status" value="1"/>
</dbReference>
<protein>
    <recommendedName>
        <fullName evidence="3">DNA polymerase III subunit alpha</fullName>
        <ecNumber evidence="2">2.7.7.7</ecNumber>
    </recommendedName>
</protein>
<dbReference type="Pfam" id="PF17657">
    <property type="entry name" value="DNA_pol3_finger"/>
    <property type="match status" value="1"/>
</dbReference>
<organism evidence="11 12">
    <name type="scientific">Candidatus Acidulodesulfobacterium ferriphilum</name>
    <dbReference type="NCBI Taxonomy" id="2597223"/>
    <lineage>
        <taxon>Bacteria</taxon>
        <taxon>Deltaproteobacteria</taxon>
        <taxon>Candidatus Acidulodesulfobacterales</taxon>
        <taxon>Candidatus Acidulodesulfobacterium</taxon>
    </lineage>
</organism>
<keyword evidence="7" id="KW-0239">DNA-directed DNA polymerase</keyword>
<evidence type="ECO:0000256" key="1">
    <source>
        <dbReference type="ARBA" id="ARBA00004496"/>
    </source>
</evidence>
<keyword evidence="4 11" id="KW-0808">Transferase</keyword>
<dbReference type="InterPro" id="IPR016195">
    <property type="entry name" value="Pol/histidinol_Pase-like"/>
</dbReference>
<dbReference type="GO" id="GO:0005737">
    <property type="term" value="C:cytoplasm"/>
    <property type="evidence" value="ECO:0007669"/>
    <property type="project" value="UniProtKB-SubCell"/>
</dbReference>
<dbReference type="Proteomes" id="UP000320813">
    <property type="component" value="Unassembled WGS sequence"/>
</dbReference>
<dbReference type="PANTHER" id="PTHR32294:SF0">
    <property type="entry name" value="DNA POLYMERASE III SUBUNIT ALPHA"/>
    <property type="match status" value="1"/>
</dbReference>
<dbReference type="GO" id="GO:0003676">
    <property type="term" value="F:nucleic acid binding"/>
    <property type="evidence" value="ECO:0007669"/>
    <property type="project" value="InterPro"/>
</dbReference>
<dbReference type="InterPro" id="IPR004365">
    <property type="entry name" value="NA-bd_OB_tRNA"/>
</dbReference>
<evidence type="ECO:0000256" key="8">
    <source>
        <dbReference type="ARBA" id="ARBA00049244"/>
    </source>
</evidence>
<keyword evidence="6" id="KW-0235">DNA replication</keyword>
<dbReference type="NCBIfam" id="TIGR00594">
    <property type="entry name" value="polc"/>
    <property type="match status" value="1"/>
</dbReference>
<evidence type="ECO:0000256" key="5">
    <source>
        <dbReference type="ARBA" id="ARBA00022695"/>
    </source>
</evidence>
<sequence>MDKFVHLHLHSHYSLLDGAIKIDDIISKAIEFNMSAAAITDHGNMFGAIEFYEKALKKSVKPLIGCEMYVSRSDMTLKNSNEKLYYHLILLAKNEEGYQNLSRLISKSYTDGFYYKPRIDKNILKENHSGLIALSACLKGEIPYNLIQGKMDLAEKNLQYYLDLFGDDFYLEMQMQGIEEQKRANAGIVELSKKYGVPLVATNDCHYLLKDDYEAHDVLLCIQTGKTVEDKDRMRFSTKDLYFKSQEEMIDIFSEYPAEAISNTKIIESKCNFSFKLKEGHHFPQFIIKANNDDALKPCISILDFFEKKVKEGFHERFIKNPTAMAKESYLNNAEAYEKRLDMEIEVIKKSNFAGYFLIVSDFIRYAKDNDIPVGPGRGSAAGSLAAYCLKITDIDPIQYDLMFERFLNPERISMPDIDSDFCINGRDEVIKYVSRKYGEENVSQIITFGTMQAKAAIRDTGRALNMPYAEVDKIAKLVPNTLGITLEEAVKEEPKLQNLINTDFKVKKLIEIARRLEGLARHASTHAAGVVISNKPILNFMPLYKGSKETDVITTQYTGQDLEKLGFIKFDFLGLKTLTVMNEAIKLINGKKTGQSNKHEGMEHPAPLASPAPIREENDFNIYNIDLNDQKTYKLLSSGDTTGVFQLESSGMKELIKKLAPESFEDLIPLVALYRPGPLGSGMVDDFINAKHGRVKIRYIHPLLKDILSDTYGVILYQEQIMRIATSLAGFSMGEADVLRKGVGKKQAELISQMKDKFISGCENKGIDKNKAEKIFSLITKFGEYGFNKSHSTAYAYIAYMTAYLKANYKEHFTAALLSSEMSNTDKLAKIINEAKSGFYSCDILPPSVNYSMERFTIVSSNGNGLAIRVGLGAVKNVGKSAIESVLQIRQEGLFKDLLDFCSRVDTRKVNKRTIENLIKSGALDISGESRKWMLNNLESVMGEANFLREKRNSDQFELPLFSGENVENGDGDGGAVFKTEDKKDDKKSVLAYEKESLGFYLSGHPLDGYEEKIKLIGEGSVAEIVNKYLSSGGKTKDEAYAICGVINQLKIHKTKNNEKMASFVLNDKNLNVQVVFFPKNYLKYEDIFDTNEPVVLTGRIDFSGLTANNSNERNGIAAGVWLKDDIDGNFDEENYKGAEGRRTSNDKIDNISDGDIELNIKIIGEKIEFLDSYKIKQKNNIDIPVVKTNGTQVQPCPPICVIEITEKEIPHDNDALRNFLAELKDMLYNSKGNNKVILKAMGYEIILNGNISVDKELLKSKPLCRYLNIA</sequence>
<gene>
    <name evidence="11" type="ORF">EVJ47_06905</name>
</gene>
<dbReference type="AlphaFoldDB" id="A0A519BAR9"/>
<dbReference type="InterPro" id="IPR004805">
    <property type="entry name" value="DnaE2/DnaE/PolC"/>
</dbReference>
<dbReference type="SUPFAM" id="SSF89550">
    <property type="entry name" value="PHP domain-like"/>
    <property type="match status" value="1"/>
</dbReference>
<dbReference type="NCBIfam" id="NF005298">
    <property type="entry name" value="PRK06826.1"/>
    <property type="match status" value="1"/>
</dbReference>
<proteinExistence type="predicted"/>
<keyword evidence="5 11" id="KW-0548">Nucleotidyltransferase</keyword>
<dbReference type="InterPro" id="IPR040982">
    <property type="entry name" value="DNA_pol3_finger"/>
</dbReference>
<dbReference type="GO" id="GO:0008408">
    <property type="term" value="F:3'-5' exonuclease activity"/>
    <property type="evidence" value="ECO:0007669"/>
    <property type="project" value="InterPro"/>
</dbReference>
<dbReference type="GO" id="GO:0003887">
    <property type="term" value="F:DNA-directed DNA polymerase activity"/>
    <property type="evidence" value="ECO:0007669"/>
    <property type="project" value="UniProtKB-KW"/>
</dbReference>
<evidence type="ECO:0000256" key="9">
    <source>
        <dbReference type="SAM" id="MobiDB-lite"/>
    </source>
</evidence>
<dbReference type="Pfam" id="PF02811">
    <property type="entry name" value="PHP"/>
    <property type="match status" value="1"/>
</dbReference>
<dbReference type="InterPro" id="IPR041931">
    <property type="entry name" value="DNA_pol3_alpha_thumb_dom"/>
</dbReference>
<evidence type="ECO:0000256" key="7">
    <source>
        <dbReference type="ARBA" id="ARBA00022932"/>
    </source>
</evidence>
<feature type="region of interest" description="Disordered" evidence="9">
    <location>
        <begin position="593"/>
        <end position="612"/>
    </location>
</feature>
<dbReference type="EMBL" id="SGBD01000003">
    <property type="protein sequence ID" value="RZD14387.1"/>
    <property type="molecule type" value="Genomic_DNA"/>
</dbReference>
<evidence type="ECO:0000259" key="10">
    <source>
        <dbReference type="SMART" id="SM00481"/>
    </source>
</evidence>
<dbReference type="InterPro" id="IPR003141">
    <property type="entry name" value="Pol/His_phosphatase_N"/>
</dbReference>
<comment type="caution">
    <text evidence="11">The sequence shown here is derived from an EMBL/GenBank/DDBJ whole genome shotgun (WGS) entry which is preliminary data.</text>
</comment>
<dbReference type="NCBIfam" id="NF004226">
    <property type="entry name" value="PRK05673.1"/>
    <property type="match status" value="1"/>
</dbReference>
<feature type="domain" description="Polymerase/histidinol phosphatase N-terminal" evidence="10">
    <location>
        <begin position="5"/>
        <end position="72"/>
    </location>
</feature>
<dbReference type="EC" id="2.7.7.7" evidence="2"/>
<dbReference type="CDD" id="cd12113">
    <property type="entry name" value="PHP_PolIIIA_DnaE3"/>
    <property type="match status" value="1"/>
</dbReference>
<dbReference type="Gene3D" id="1.10.150.870">
    <property type="match status" value="1"/>
</dbReference>
<dbReference type="PANTHER" id="PTHR32294">
    <property type="entry name" value="DNA POLYMERASE III SUBUNIT ALPHA"/>
    <property type="match status" value="1"/>
</dbReference>
<dbReference type="Gene3D" id="3.20.20.140">
    <property type="entry name" value="Metal-dependent hydrolases"/>
    <property type="match status" value="1"/>
</dbReference>
<dbReference type="Pfam" id="PF07733">
    <property type="entry name" value="DNA_pol3_alpha"/>
    <property type="match status" value="1"/>
</dbReference>
<dbReference type="InterPro" id="IPR004013">
    <property type="entry name" value="PHP_dom"/>
</dbReference>
<dbReference type="Gene3D" id="1.10.10.1600">
    <property type="entry name" value="Bacterial DNA polymerase III alpha subunit, thumb domain"/>
    <property type="match status" value="1"/>
</dbReference>
<comment type="subcellular location">
    <subcellularLocation>
        <location evidence="1">Cytoplasm</location>
    </subcellularLocation>
</comment>
<reference evidence="11 12" key="1">
    <citation type="submission" date="2019-01" db="EMBL/GenBank/DDBJ databases">
        <title>Insights into ecological role of a new deltaproteobacterial order Candidatus Sinidesulfobacterales (Sva0485) by metagenomics and metatranscriptomics.</title>
        <authorList>
            <person name="Tan S."/>
            <person name="Liu J."/>
            <person name="Fang Y."/>
            <person name="Hedlund B.P."/>
            <person name="Lian Z.H."/>
            <person name="Huang L.Y."/>
            <person name="Li J.T."/>
            <person name="Huang L.N."/>
            <person name="Li W.J."/>
            <person name="Jiang H.C."/>
            <person name="Dong H.L."/>
            <person name="Shu W.S."/>
        </authorList>
    </citation>
    <scope>NUCLEOTIDE SEQUENCE [LARGE SCALE GENOMIC DNA]</scope>
    <source>
        <strain evidence="11">AP3</strain>
    </source>
</reference>
<accession>A0A519BAR9</accession>
<dbReference type="Pfam" id="PF01336">
    <property type="entry name" value="tRNA_anti-codon"/>
    <property type="match status" value="1"/>
</dbReference>
<evidence type="ECO:0000256" key="6">
    <source>
        <dbReference type="ARBA" id="ARBA00022705"/>
    </source>
</evidence>
<dbReference type="GO" id="GO:0006260">
    <property type="term" value="P:DNA replication"/>
    <property type="evidence" value="ECO:0007669"/>
    <property type="project" value="UniProtKB-KW"/>
</dbReference>
<comment type="catalytic activity">
    <reaction evidence="8">
        <text>DNA(n) + a 2'-deoxyribonucleoside 5'-triphosphate = DNA(n+1) + diphosphate</text>
        <dbReference type="Rhea" id="RHEA:22508"/>
        <dbReference type="Rhea" id="RHEA-COMP:17339"/>
        <dbReference type="Rhea" id="RHEA-COMP:17340"/>
        <dbReference type="ChEBI" id="CHEBI:33019"/>
        <dbReference type="ChEBI" id="CHEBI:61560"/>
        <dbReference type="ChEBI" id="CHEBI:173112"/>
        <dbReference type="EC" id="2.7.7.7"/>
    </reaction>
</comment>
<evidence type="ECO:0000256" key="3">
    <source>
        <dbReference type="ARBA" id="ARBA00019114"/>
    </source>
</evidence>
<name>A0A519BAR9_9DELT</name>
<evidence type="ECO:0000313" key="12">
    <source>
        <dbReference type="Proteomes" id="UP000320813"/>
    </source>
</evidence>
<evidence type="ECO:0000313" key="11">
    <source>
        <dbReference type="EMBL" id="RZD14387.1"/>
    </source>
</evidence>
<dbReference type="CDD" id="cd04485">
    <property type="entry name" value="DnaE_OBF"/>
    <property type="match status" value="1"/>
</dbReference>
<dbReference type="Pfam" id="PF14579">
    <property type="entry name" value="HHH_6"/>
    <property type="match status" value="1"/>
</dbReference>
<dbReference type="InterPro" id="IPR011708">
    <property type="entry name" value="DNA_pol3_alpha_NTPase_dom"/>
</dbReference>
<evidence type="ECO:0000256" key="4">
    <source>
        <dbReference type="ARBA" id="ARBA00022679"/>
    </source>
</evidence>
<evidence type="ECO:0000256" key="2">
    <source>
        <dbReference type="ARBA" id="ARBA00012417"/>
    </source>
</evidence>
<dbReference type="InterPro" id="IPR029460">
    <property type="entry name" value="DNAPol_HHH"/>
</dbReference>